<proteinExistence type="predicted"/>
<evidence type="ECO:0000313" key="2">
    <source>
        <dbReference type="WBParaSite" id="JU765_v2.g12327.t1"/>
    </source>
</evidence>
<organism evidence="1 2">
    <name type="scientific">Panagrolaimus sp. JU765</name>
    <dbReference type="NCBI Taxonomy" id="591449"/>
    <lineage>
        <taxon>Eukaryota</taxon>
        <taxon>Metazoa</taxon>
        <taxon>Ecdysozoa</taxon>
        <taxon>Nematoda</taxon>
        <taxon>Chromadorea</taxon>
        <taxon>Rhabditida</taxon>
        <taxon>Tylenchina</taxon>
        <taxon>Panagrolaimomorpha</taxon>
        <taxon>Panagrolaimoidea</taxon>
        <taxon>Panagrolaimidae</taxon>
        <taxon>Panagrolaimus</taxon>
    </lineage>
</organism>
<accession>A0AC34Q2L9</accession>
<sequence>MAKEKEKLVQLENENQQLLEMFESICEEKEQISREQQKFEKDYKMLAEEKQETEKKIHFYKSEVKRNEDLLELMEKKFDEQHTKIMRLHALQKENESNLETLESQRMSLIAQLETLRQKYADEKTWRINLEEEVENLKSRAEQSEKRAEQAVLDLELTKSNLEAAESNAKLWQDRSQRQAENVSELQKSVSELNEKVNNFDAILNKERSAKRKYETEIEVLEEKVAHLQEIIDKSEIKKETMKEQIRLKDNQIKKLEKKLEEKTDIMDNCIAELKKMHKTAITELQQQNDDLKRKCKKMESEIQQYKLKVDDRESSVESDSRPCSRMNYSIHSSLGNRQYSTNSLCSSVLSLSMTSSTRTLGGCRSTTDYGSGTGTRSPYDLHRESSMILKSPSYSRMTRSITQMDDYSSSLARSPSISQFQANERKIQELEKKIQTANTDYQLLKREIEVYKTQLQENEHEKDLLSKQLRTANENLNDLSRKFDNEERKNETLQQTIVKLNRDIELWKVKHEEAINDSKHEILAERKKHQEKADAIVQEYELKIQHVLAKSQAENRLHTDLIEAQSQLDRALAQIQQLEKVSKSQFNIGEVWEKNYQAIVTELEELRDENASLKTKIRRQYKQIELLTQQSDLDIIVNELENKVDVFQGRLDASTHESLIG</sequence>
<name>A0AC34Q2L9_9BILA</name>
<evidence type="ECO:0000313" key="1">
    <source>
        <dbReference type="Proteomes" id="UP000887576"/>
    </source>
</evidence>
<dbReference type="WBParaSite" id="JU765_v2.g12327.t1">
    <property type="protein sequence ID" value="JU765_v2.g12327.t1"/>
    <property type="gene ID" value="JU765_v2.g12327"/>
</dbReference>
<reference evidence="2" key="1">
    <citation type="submission" date="2022-11" db="UniProtKB">
        <authorList>
            <consortium name="WormBaseParasite"/>
        </authorList>
    </citation>
    <scope>IDENTIFICATION</scope>
</reference>
<protein>
    <submittedName>
        <fullName evidence="2">Uncharacterized protein</fullName>
    </submittedName>
</protein>
<dbReference type="Proteomes" id="UP000887576">
    <property type="component" value="Unplaced"/>
</dbReference>